<feature type="region of interest" description="Disordered" evidence="1">
    <location>
        <begin position="578"/>
        <end position="609"/>
    </location>
</feature>
<evidence type="ECO:0000313" key="3">
    <source>
        <dbReference type="Proteomes" id="UP000030693"/>
    </source>
</evidence>
<dbReference type="RefSeq" id="XP_009498182.1">
    <property type="nucleotide sequence ID" value="XM_009499907.1"/>
</dbReference>
<dbReference type="Proteomes" id="UP000030693">
    <property type="component" value="Unassembled WGS sequence"/>
</dbReference>
<gene>
    <name evidence="2" type="ORF">H696_06161</name>
</gene>
<protein>
    <submittedName>
        <fullName evidence="2">Uncharacterized protein</fullName>
    </submittedName>
</protein>
<dbReference type="EMBL" id="KB932221">
    <property type="protein sequence ID" value="KCV67416.1"/>
    <property type="molecule type" value="Genomic_DNA"/>
</dbReference>
<sequence>METSVSISPPSRVLRLGEVELHIGPKPWPAGPPPLAEEEGAWPGLLLVGARQFARLAEAAGATPSAFLFLEAAGLMLRVRPDPRAGPLGLLSEEWVRRLFPPGREGMLEVRHLQPPELEAACFAVRLAVGDQSVSAGSQTVPFASVEAALMEAVVARGSLLRASDTFRLVIDLIELDVAVTELRRISPPRAGVSCGWVGPGSRVLLAAKADGRVDLLNAPVMVTLSAPEGARPESELHILYPDYQPAHNLDVLLASAEGPAGRALLAWQAASDLSGLYVRHGDRVFQVRLCPGAGPGGMGLRGGRRLLASMARRAHGRPVSLAVCRPPAPLAVVWLETSRDIEQVDRSWLLAELAGAPLRVGQIIRFTSPAYCVRVARLMDRDFGDVPYGTASDGPSDDRTLVYVQTPRGRPEAMPRLASITSGPGEEAVMLLEPVAGQVDHPPGTLLVSEPAFRRMAGLVGQDSGPVRLQYRGMVFDVRPSKGVARFAVETHPREFMLMDEPGPFTLSPAPWVPVAACMVVAFAAAPGEVAGAGRPSGDLLKGDFLATHAGGTMQLGRTLPFVSGGRRMVATVHRLTWPGTPDTERPVGLLGVGHPPRGVRARPPSGLETDIDMAVPGDPAPAGGAGMPAPGEGVCATRGQVRTDTEVEVLLERQSSDMADGAFCTPPDHGPGSGEGRGKSPGRPPGQPGRGWLLVSRPGRESDALGACLEVRASPLERFPPGRAAVSPEFYLRMREWLADGADAFLQWGDHVLLVYPDPDPRSPLTEGQITISRWDFGRMFALGPVFLAQATARPRQVSQIELHLLSPVPGWEGEEIDHSNLARAFLDQLDGSVLTVGQEVELAVSQGRLASRVARLVDVQLRPMPCGLLSHGETWASVYVSTVRHDVRVGNPPASILLRLPMLTEAVRLPVATNVSPIHTGPDGLQVTGDTLAALQGHFLDRDSPLFVDKTLEITALSNPRLGLRANHILVGVNVLRMINGTLRLTCIEPPELLTLSCEVTWTGWFGVPVPEQSMLEELLLQAVSGSNVLRAQQVYPGPPASSELLFTMSRLVGDDLAEWNLGTMVPGMTRITFTSLENSGMDLTPRPLEMSLLCAIGRMPHLRVEFTRTPTPLYPGILLPREVLQLARESVAAGSAGMMDPLPEVLFFVCRGRVFVARPSDTHDTPGVVRVCRDFESFLARDSGGILHLPFLFFPTHLSIVHMRVALLGAGGTTGGSDPDDEPVDVGLALRDLRRAMEAAFPDSSMAVLERRSFACPRGVIVFTPELLWDIHGQVVPCGIFCPGDTRVHFRLKGIILCPGGKPAE</sequence>
<keyword evidence="3" id="KW-1185">Reference proteome</keyword>
<organism evidence="2">
    <name type="scientific">Fonticula alba</name>
    <name type="common">Slime mold</name>
    <dbReference type="NCBI Taxonomy" id="691883"/>
    <lineage>
        <taxon>Eukaryota</taxon>
        <taxon>Rotosphaerida</taxon>
        <taxon>Fonticulaceae</taxon>
        <taxon>Fonticula</taxon>
    </lineage>
</organism>
<accession>A0A058YZW9</accession>
<dbReference type="GeneID" id="20530886"/>
<proteinExistence type="predicted"/>
<feature type="region of interest" description="Disordered" evidence="1">
    <location>
        <begin position="661"/>
        <end position="693"/>
    </location>
</feature>
<reference evidence="2" key="1">
    <citation type="submission" date="2013-04" db="EMBL/GenBank/DDBJ databases">
        <title>The Genome Sequence of Fonticula alba ATCC 38817.</title>
        <authorList>
            <consortium name="The Broad Institute Genomics Platform"/>
            <person name="Russ C."/>
            <person name="Cuomo C."/>
            <person name="Burger G."/>
            <person name="Gray M.W."/>
            <person name="Holland P.W.H."/>
            <person name="King N."/>
            <person name="Lang F.B.F."/>
            <person name="Roger A.J."/>
            <person name="Ruiz-Trillo I."/>
            <person name="Brown M."/>
            <person name="Walker B."/>
            <person name="Young S."/>
            <person name="Zeng Q."/>
            <person name="Gargeya S."/>
            <person name="Fitzgerald M."/>
            <person name="Haas B."/>
            <person name="Abouelleil A."/>
            <person name="Allen A.W."/>
            <person name="Alvarado L."/>
            <person name="Arachchi H.M."/>
            <person name="Berlin A.M."/>
            <person name="Chapman S.B."/>
            <person name="Gainer-Dewar J."/>
            <person name="Goldberg J."/>
            <person name="Griggs A."/>
            <person name="Gujja S."/>
            <person name="Hansen M."/>
            <person name="Howarth C."/>
            <person name="Imamovic A."/>
            <person name="Ireland A."/>
            <person name="Larimer J."/>
            <person name="McCowan C."/>
            <person name="Murphy C."/>
            <person name="Pearson M."/>
            <person name="Poon T.W."/>
            <person name="Priest M."/>
            <person name="Roberts A."/>
            <person name="Saif S."/>
            <person name="Shea T."/>
            <person name="Sisk P."/>
            <person name="Sykes S."/>
            <person name="Wortman J."/>
            <person name="Nusbaum C."/>
            <person name="Birren B."/>
        </authorList>
    </citation>
    <scope>NUCLEOTIDE SEQUENCE [LARGE SCALE GENOMIC DNA]</scope>
    <source>
        <strain evidence="2">ATCC 38817</strain>
    </source>
</reference>
<evidence type="ECO:0000313" key="2">
    <source>
        <dbReference type="EMBL" id="KCV67416.1"/>
    </source>
</evidence>
<name>A0A058YZW9_FONAL</name>
<evidence type="ECO:0000256" key="1">
    <source>
        <dbReference type="SAM" id="MobiDB-lite"/>
    </source>
</evidence>